<feature type="compositionally biased region" description="Basic and acidic residues" evidence="3">
    <location>
        <begin position="12"/>
        <end position="24"/>
    </location>
</feature>
<keyword evidence="5" id="KW-1185">Reference proteome</keyword>
<accession>A0ABQ8B2S3</accession>
<sequence length="1126" mass="129073">MAPEKSSQQPDMETKLKPEPKQNQEPEAGDDLDPEKSIKKIRSIVEALHTMFPPQPVQVKLRLSRSIPPTSTLPPRSNVTLATATSAQVETSLKHDESENSIHKLKRNLRLLEEDVAKLRVLNEVVGEEVSRHIVPLDKLLQKVEKGTTKTQLTKGGLDSEDGEVENNGKGIECLPGIHVNDEDLKRLAVFRKVKEKFIELTTERKICLLSFAVFPENQEVNRTMLMYWWIGEGILPDGIKPEDAVKGILKEFMEKKLIEPVENKRKVEPNCYKMTPFVHSSVVLISEEIGLFSMYQKGKTPRMKHSDLKKVCLVEESSSQPEAKAKKMPAGDIETVFNVSERFPDFAFKWFSEDQSSGKKKFSPLSKTAYKMLKVFYLGRWERTANRHIEVENPELMKACYNLEKLPDKIDSLKALTYLDITDCYMLDRMPKRLSWLDNLEVLKGFVVSDATDVETFCLLDELKHLKKLRKLSITINKVPSHLPKKLVKLDLQCFPEAELPSLLEPGKLRTLEKLYIKGGTKLTGFGKSVPEKPTECSVKVLRLKFLPRLKVEWRELRELYFPKLEFLDKYQSPQVSFCPCDGIGIWRGKKVKEKFIELTTERKICLLSFAVFPENQEVNRTMLSWILPDGIKPEDAVKGILKRVYGEKTCRKQTQSGAKLLQMTPFVHSSVVRISEEIGLFKREETPRMKHSDLKKNHQASQEAKAKKMPAGELRQCSMFLRGKKKFSPLSKTAYKMLKVFYLGRWDEKPANRHIEVLEAHDQTQVLELSREFSRIERLDDAVCKLRELHILDLRACCYSGEASRHRDSPKGTDLLRHHRIATCDRPHAKRLHGVDNLRSSQGFVVVATSLFFNCLWNSGLLQPGKAKVAWGGINEHNKDNQLLDPVKKFFRTVTLLGNSPSQNQSFTMVQCTETIQFQATHLQARKLLFPDGERTSIIVEPGETHVHEEPSLGLWEVMLPEKANEGSVKVLRLSPSQAKVEWRELRTLYFPKLEFLDKYQEPQVSFCPCDGIGMARHIRHQAPETGEFDIKRRLYLRFWIIDTTKDIQTDTCTHHKHQQRQKQTTNPLCGVEPFGSVGEDSDPGVLPVPFPSVSAQCFHLKRKVRKARSVAIQSEQLEGRQHE</sequence>
<dbReference type="Gene3D" id="3.80.10.10">
    <property type="entry name" value="Ribonuclease Inhibitor"/>
    <property type="match status" value="1"/>
</dbReference>
<dbReference type="InterPro" id="IPR036388">
    <property type="entry name" value="WH-like_DNA-bd_sf"/>
</dbReference>
<dbReference type="PANTHER" id="PTHR23155:SF1076">
    <property type="entry name" value="LEUCINE-RICH REPEAT (LRR) FAMILY PROTEIN-RELATED"/>
    <property type="match status" value="1"/>
</dbReference>
<evidence type="ECO:0000256" key="1">
    <source>
        <dbReference type="ARBA" id="ARBA00022821"/>
    </source>
</evidence>
<dbReference type="InterPro" id="IPR044974">
    <property type="entry name" value="Disease_R_plants"/>
</dbReference>
<keyword evidence="1" id="KW-0611">Plant defense</keyword>
<feature type="compositionally biased region" description="Polar residues" evidence="3">
    <location>
        <begin position="1"/>
        <end position="11"/>
    </location>
</feature>
<evidence type="ECO:0000256" key="2">
    <source>
        <dbReference type="SAM" id="Coils"/>
    </source>
</evidence>
<dbReference type="PANTHER" id="PTHR23155">
    <property type="entry name" value="DISEASE RESISTANCE PROTEIN RP"/>
    <property type="match status" value="1"/>
</dbReference>
<feature type="non-terminal residue" evidence="4">
    <location>
        <position position="1126"/>
    </location>
</feature>
<organism evidence="4 5">
    <name type="scientific">Brassica napus</name>
    <name type="common">Rape</name>
    <dbReference type="NCBI Taxonomy" id="3708"/>
    <lineage>
        <taxon>Eukaryota</taxon>
        <taxon>Viridiplantae</taxon>
        <taxon>Streptophyta</taxon>
        <taxon>Embryophyta</taxon>
        <taxon>Tracheophyta</taxon>
        <taxon>Spermatophyta</taxon>
        <taxon>Magnoliopsida</taxon>
        <taxon>eudicotyledons</taxon>
        <taxon>Gunneridae</taxon>
        <taxon>Pentapetalae</taxon>
        <taxon>rosids</taxon>
        <taxon>malvids</taxon>
        <taxon>Brassicales</taxon>
        <taxon>Brassicaceae</taxon>
        <taxon>Brassiceae</taxon>
        <taxon>Brassica</taxon>
    </lineage>
</organism>
<comment type="caution">
    <text evidence="4">The sequence shown here is derived from an EMBL/GenBank/DDBJ whole genome shotgun (WGS) entry which is preliminary data.</text>
</comment>
<dbReference type="Gene3D" id="1.10.10.10">
    <property type="entry name" value="Winged helix-like DNA-binding domain superfamily/Winged helix DNA-binding domain"/>
    <property type="match status" value="1"/>
</dbReference>
<keyword evidence="2" id="KW-0175">Coiled coil</keyword>
<dbReference type="Proteomes" id="UP000824890">
    <property type="component" value="Unassembled WGS sequence"/>
</dbReference>
<dbReference type="InterPro" id="IPR032675">
    <property type="entry name" value="LRR_dom_sf"/>
</dbReference>
<dbReference type="SUPFAM" id="SSF52047">
    <property type="entry name" value="RNI-like"/>
    <property type="match status" value="1"/>
</dbReference>
<gene>
    <name evidence="4" type="ORF">HID58_048658</name>
</gene>
<protein>
    <submittedName>
        <fullName evidence="4">Uncharacterized protein</fullName>
    </submittedName>
</protein>
<evidence type="ECO:0000313" key="4">
    <source>
        <dbReference type="EMBL" id="KAH0899090.1"/>
    </source>
</evidence>
<feature type="coiled-coil region" evidence="2">
    <location>
        <begin position="95"/>
        <end position="122"/>
    </location>
</feature>
<evidence type="ECO:0000256" key="3">
    <source>
        <dbReference type="SAM" id="MobiDB-lite"/>
    </source>
</evidence>
<evidence type="ECO:0000313" key="5">
    <source>
        <dbReference type="Proteomes" id="UP000824890"/>
    </source>
</evidence>
<reference evidence="4 5" key="1">
    <citation type="submission" date="2021-05" db="EMBL/GenBank/DDBJ databases">
        <title>Genome Assembly of Synthetic Allotetraploid Brassica napus Reveals Homoeologous Exchanges between Subgenomes.</title>
        <authorList>
            <person name="Davis J.T."/>
        </authorList>
    </citation>
    <scope>NUCLEOTIDE SEQUENCE [LARGE SCALE GENOMIC DNA]</scope>
    <source>
        <strain evidence="5">cv. Da-Ae</strain>
        <tissue evidence="4">Seedling</tissue>
    </source>
</reference>
<name>A0ABQ8B2S3_BRANA</name>
<proteinExistence type="predicted"/>
<dbReference type="EMBL" id="JAGKQM010000012">
    <property type="protein sequence ID" value="KAH0899090.1"/>
    <property type="molecule type" value="Genomic_DNA"/>
</dbReference>
<feature type="compositionally biased region" description="Basic and acidic residues" evidence="3">
    <location>
        <begin position="689"/>
        <end position="698"/>
    </location>
</feature>
<feature type="region of interest" description="Disordered" evidence="3">
    <location>
        <begin position="1"/>
        <end position="36"/>
    </location>
</feature>
<feature type="region of interest" description="Disordered" evidence="3">
    <location>
        <begin position="689"/>
        <end position="710"/>
    </location>
</feature>